<evidence type="ECO:0000313" key="1">
    <source>
        <dbReference type="EMBL" id="MCG0342535.1"/>
    </source>
</evidence>
<accession>A0AAW5B0K3</accession>
<gene>
    <name evidence="1" type="ORF">L4X52_21580</name>
</gene>
<dbReference type="NCBIfam" id="NF047593">
    <property type="entry name" value="IS66_ISAeme5_TnpA"/>
    <property type="match status" value="1"/>
</dbReference>
<reference evidence="1" key="1">
    <citation type="submission" date="2022-01" db="EMBL/GenBank/DDBJ databases">
        <authorList>
            <person name="Mingchao X."/>
        </authorList>
    </citation>
    <scope>NUCLEOTIDE SEQUENCE</scope>
    <source>
        <strain evidence="1">Bv4372</strain>
    </source>
</reference>
<name>A0AAW5B0K3_PHOVU</name>
<comment type="caution">
    <text evidence="1">The sequence shown here is derived from an EMBL/GenBank/DDBJ whole genome shotgun (WGS) entry which is preliminary data.</text>
</comment>
<evidence type="ECO:0000313" key="2">
    <source>
        <dbReference type="Proteomes" id="UP001201179"/>
    </source>
</evidence>
<proteinExistence type="predicted"/>
<organism evidence="1 2">
    <name type="scientific">Phocaeicola vulgatus</name>
    <name type="common">Bacteroides vulgatus</name>
    <dbReference type="NCBI Taxonomy" id="821"/>
    <lineage>
        <taxon>Bacteria</taxon>
        <taxon>Pseudomonadati</taxon>
        <taxon>Bacteroidota</taxon>
        <taxon>Bacteroidia</taxon>
        <taxon>Bacteroidales</taxon>
        <taxon>Bacteroidaceae</taxon>
        <taxon>Phocaeicola</taxon>
    </lineage>
</organism>
<dbReference type="RefSeq" id="WP_233525122.1">
    <property type="nucleotide sequence ID" value="NZ_CP181425.1"/>
</dbReference>
<dbReference type="AlphaFoldDB" id="A0AAW5B0K3"/>
<dbReference type="Proteomes" id="UP001201179">
    <property type="component" value="Unassembled WGS sequence"/>
</dbReference>
<protein>
    <submittedName>
        <fullName evidence="1">IS66 family insertion sequence element accessory protein TnpB</fullName>
    </submittedName>
</protein>
<dbReference type="EMBL" id="JAKKWZ010000079">
    <property type="protein sequence ID" value="MCG0342535.1"/>
    <property type="molecule type" value="Genomic_DNA"/>
</dbReference>
<sequence>MVTRVQWTMDDFKEIYARYKESGLTIKDFCSNEGIKRKRFSFWKAKLKGPKTNAAAKGKFIPVKMGAGGHALSGKTPAPASFFSPDFPSSGQPQSVCEIVYPNGVTVRLNGPVSSEILQTLIFLNLNR</sequence>